<dbReference type="NCBIfam" id="TIGR04056">
    <property type="entry name" value="OMP_RagA_SusC"/>
    <property type="match status" value="1"/>
</dbReference>
<dbReference type="AlphaFoldDB" id="A0A1T5FFY0"/>
<organism evidence="3 4">
    <name type="scientific">Sphingobacterium nematocida</name>
    <dbReference type="NCBI Taxonomy" id="1513896"/>
    <lineage>
        <taxon>Bacteria</taxon>
        <taxon>Pseudomonadati</taxon>
        <taxon>Bacteroidota</taxon>
        <taxon>Sphingobacteriia</taxon>
        <taxon>Sphingobacteriales</taxon>
        <taxon>Sphingobacteriaceae</taxon>
        <taxon>Sphingobacterium</taxon>
    </lineage>
</organism>
<dbReference type="OrthoDB" id="9768177at2"/>
<dbReference type="EMBL" id="FUZF01000016">
    <property type="protein sequence ID" value="SKB95069.1"/>
    <property type="molecule type" value="Genomic_DNA"/>
</dbReference>
<feature type="chain" id="PRO_5012843560" evidence="1">
    <location>
        <begin position="23"/>
        <end position="1068"/>
    </location>
</feature>
<dbReference type="STRING" id="1513896.SAMN05660841_03211"/>
<keyword evidence="4" id="KW-1185">Reference proteome</keyword>
<sequence length="1068" mass="120691">MKIIVKSLLVLMALLTAGGSHAQLDLKLQVLSSRDSMPVVGASINSKDGKLLHTDNKGWVWLSGKDIGSTVMIRHMAFQPLDYRLLSKTDQKTYLIPKEGAIETVDVISTGYFSAPKDRLAGSYVHIDNKLLNRSASGNLLDRLEGVSNGLQFDRGNLTGENTSGAPDLRIRGSSTLLSDNKPLIVVDDFPFDGDLRSINPNDVESVTILRDASAASIWGAKAGNGVIVINMKRGAFDKPVEITANTAWLIQEKPDLFYNRATLNPVTVMDFQKQLFEKKGYTETNVSVLPAYVELLIKKRDKLITEEEFVRQEEVYRNSDIRRDAEQYIYRNGLQQLHNIGLRGGESRFRYNMTAGYQQGLSNIEGQKNSSYNLSLQNALSVGKRFEIEGIIRTQQRKDVSSNVALSLLGNENIYMPLMDSEGNSLSIVRSMQSLRYGYQEKAIAAGLLDWMYRPIDELYNNRFTSWNKNTSLVGNIRYSTLFGLQLKGSYTYTAVVADGESYYNEDSYFARNLINTYTQADGSRIIPLGGVWKKEAQLISGTHALRLQSNYSRSWIDKIDIDALAGLEASSQQSRNAVPFTYYGYNELTESGTSQHMFGREEYYVRPEGYQAMVPTENGLPNRINNRLLSAYGNVGLSFLKRYILSGSIRWDGSNLLGVKTNARGIALWSIGSSWDMKNEPFFDVDIFSQLKWRATYGSSGNINKSLGHLPVMNKREDTRYQLSYAILNSPGNPSLRWEQVNMLNLGVDWGMRAFGLTGSVEWFDKQSKYLLSSMAIDPTIGVSSNYMQNYADMRTRGVDFSLGHHLSFSGISIQQHFLLNYASSKVNKIKSDPLKTVNDYMVSRYFIKDESPDVMYSIPWPALDGQTGLPVFYNRDGSKASSYQSYYEGLKIDDLSRSGVKVAPWFGSYRLGIGWKGIEASTLLIYKFGHVGRMKSYGPGAEQTRTGYNFYHMDYYDRWQKPGDEAHTFIPATTEKYDINLIRLYQYGDVHIVPLDHLKLQDLTVSYSFNNMLLNRSGIKGIQLVFSANNLGILWKRTRRHIDPEYPNTNYPMTRQFNMALRINI</sequence>
<evidence type="ECO:0000313" key="4">
    <source>
        <dbReference type="Proteomes" id="UP000190150"/>
    </source>
</evidence>
<dbReference type="InterPro" id="IPR023996">
    <property type="entry name" value="TonB-dep_OMP_SusC/RagA"/>
</dbReference>
<dbReference type="Proteomes" id="UP000190150">
    <property type="component" value="Unassembled WGS sequence"/>
</dbReference>
<dbReference type="InterPro" id="IPR037066">
    <property type="entry name" value="Plug_dom_sf"/>
</dbReference>
<keyword evidence="1" id="KW-0732">Signal</keyword>
<dbReference type="Gene3D" id="2.170.130.10">
    <property type="entry name" value="TonB-dependent receptor, plug domain"/>
    <property type="match status" value="1"/>
</dbReference>
<feature type="domain" description="TonB-dependent receptor plug" evidence="2">
    <location>
        <begin position="119"/>
        <end position="227"/>
    </location>
</feature>
<feature type="signal peptide" evidence="1">
    <location>
        <begin position="1"/>
        <end position="22"/>
    </location>
</feature>
<dbReference type="Pfam" id="PF07715">
    <property type="entry name" value="Plug"/>
    <property type="match status" value="1"/>
</dbReference>
<evidence type="ECO:0000313" key="3">
    <source>
        <dbReference type="EMBL" id="SKB95069.1"/>
    </source>
</evidence>
<proteinExistence type="predicted"/>
<evidence type="ECO:0000259" key="2">
    <source>
        <dbReference type="Pfam" id="PF07715"/>
    </source>
</evidence>
<dbReference type="SUPFAM" id="SSF56935">
    <property type="entry name" value="Porins"/>
    <property type="match status" value="1"/>
</dbReference>
<protein>
    <submittedName>
        <fullName evidence="3">TonB-linked outer membrane protein, SusC/RagA family</fullName>
    </submittedName>
</protein>
<gene>
    <name evidence="3" type="ORF">SAMN05660841_03211</name>
</gene>
<name>A0A1T5FFY0_9SPHI</name>
<dbReference type="InterPro" id="IPR012910">
    <property type="entry name" value="Plug_dom"/>
</dbReference>
<accession>A0A1T5FFY0</accession>
<dbReference type="RefSeq" id="WP_079644571.1">
    <property type="nucleotide sequence ID" value="NZ_FUZF01000016.1"/>
</dbReference>
<reference evidence="4" key="1">
    <citation type="submission" date="2017-02" db="EMBL/GenBank/DDBJ databases">
        <authorList>
            <person name="Varghese N."/>
            <person name="Submissions S."/>
        </authorList>
    </citation>
    <scope>NUCLEOTIDE SEQUENCE [LARGE SCALE GENOMIC DNA]</scope>
    <source>
        <strain evidence="4">DSM 24091</strain>
    </source>
</reference>
<evidence type="ECO:0000256" key="1">
    <source>
        <dbReference type="SAM" id="SignalP"/>
    </source>
</evidence>